<feature type="region of interest" description="Disordered" evidence="1">
    <location>
        <begin position="196"/>
        <end position="253"/>
    </location>
</feature>
<dbReference type="CDD" id="cd00192">
    <property type="entry name" value="PTKc"/>
    <property type="match status" value="1"/>
</dbReference>
<evidence type="ECO:0000313" key="4">
    <source>
        <dbReference type="Proteomes" id="UP001159405"/>
    </source>
</evidence>
<dbReference type="SMART" id="SM00219">
    <property type="entry name" value="TyrKc"/>
    <property type="match status" value="1"/>
</dbReference>
<dbReference type="InterPro" id="IPR008266">
    <property type="entry name" value="Tyr_kinase_AS"/>
</dbReference>
<protein>
    <recommendedName>
        <fullName evidence="2">Protein kinase domain-containing protein</fullName>
    </recommendedName>
</protein>
<sequence>RSYLLQRPINPLDEWEILREQIEYEGELGRGAFGVVYKAMLWERVGIKVFSTEISKRTLLSSKKSRVVAVKVLLDNPSAAQKEEFQFEIEQMKQLGSHPNVVSLVGCCTLQKEKFLVIEYVPFGDLLTWLRRRRNRIYTSQASNKIYDDKVGLKDEGNAKNQLQWCKNNFVFSLRKQLTSHDAITEQTQTNVEMTLLSQDDGDVNREDAPDKGLKESTKEELSMSNNPAVESQHTVSKPPSSESLEEDPHDEEESFSTQQLFRFAWQIARGMNHLAEKNLVHRDLAARNVLVGRDNRVKVSDFGLMRQIYEDVDSSGKCKKLPIKWMAPESLYQGTFTIKSDVWSYGVLLWEMATLGGVPYPTLTNTELYRELNSGYRMEKPDMSSDEV</sequence>
<dbReference type="Gene3D" id="1.10.510.10">
    <property type="entry name" value="Transferase(Phosphotransferase) domain 1"/>
    <property type="match status" value="1"/>
</dbReference>
<name>A0ABN8RQR2_9CNID</name>
<dbReference type="Pfam" id="PF07714">
    <property type="entry name" value="PK_Tyr_Ser-Thr"/>
    <property type="match status" value="1"/>
</dbReference>
<dbReference type="PANTHER" id="PTHR24416:SF583">
    <property type="entry name" value="RECEPTOR PROTEIN-TYROSINE KINASE"/>
    <property type="match status" value="1"/>
</dbReference>
<dbReference type="PANTHER" id="PTHR24416">
    <property type="entry name" value="TYROSINE-PROTEIN KINASE RECEPTOR"/>
    <property type="match status" value="1"/>
</dbReference>
<dbReference type="Proteomes" id="UP001159405">
    <property type="component" value="Unassembled WGS sequence"/>
</dbReference>
<dbReference type="Gene3D" id="3.30.200.20">
    <property type="entry name" value="Phosphorylase Kinase, domain 1"/>
    <property type="match status" value="1"/>
</dbReference>
<dbReference type="PIRSF" id="PIRSF000615">
    <property type="entry name" value="TyrPK_CSF1-R"/>
    <property type="match status" value="1"/>
</dbReference>
<feature type="compositionally biased region" description="Acidic residues" evidence="1">
    <location>
        <begin position="244"/>
        <end position="253"/>
    </location>
</feature>
<gene>
    <name evidence="3" type="ORF">PLOB_00024544</name>
</gene>
<feature type="compositionally biased region" description="Polar residues" evidence="1">
    <location>
        <begin position="223"/>
        <end position="236"/>
    </location>
</feature>
<reference evidence="3 4" key="1">
    <citation type="submission" date="2022-05" db="EMBL/GenBank/DDBJ databases">
        <authorList>
            <consortium name="Genoscope - CEA"/>
            <person name="William W."/>
        </authorList>
    </citation>
    <scope>NUCLEOTIDE SEQUENCE [LARGE SCALE GENOMIC DNA]</scope>
</reference>
<dbReference type="InterPro" id="IPR001245">
    <property type="entry name" value="Ser-Thr/Tyr_kinase_cat_dom"/>
</dbReference>
<evidence type="ECO:0000313" key="3">
    <source>
        <dbReference type="EMBL" id="CAH3181339.1"/>
    </source>
</evidence>
<feature type="domain" description="Protein kinase" evidence="2">
    <location>
        <begin position="22"/>
        <end position="389"/>
    </location>
</feature>
<dbReference type="PROSITE" id="PS50011">
    <property type="entry name" value="PROTEIN_KINASE_DOM"/>
    <property type="match status" value="1"/>
</dbReference>
<dbReference type="InterPro" id="IPR020635">
    <property type="entry name" value="Tyr_kinase_cat_dom"/>
</dbReference>
<dbReference type="InterPro" id="IPR000719">
    <property type="entry name" value="Prot_kinase_dom"/>
</dbReference>
<dbReference type="InterPro" id="IPR050122">
    <property type="entry name" value="RTK"/>
</dbReference>
<accession>A0ABN8RQR2</accession>
<keyword evidence="4" id="KW-1185">Reference proteome</keyword>
<feature type="non-terminal residue" evidence="3">
    <location>
        <position position="1"/>
    </location>
</feature>
<organism evidence="3 4">
    <name type="scientific">Porites lobata</name>
    <dbReference type="NCBI Taxonomy" id="104759"/>
    <lineage>
        <taxon>Eukaryota</taxon>
        <taxon>Metazoa</taxon>
        <taxon>Cnidaria</taxon>
        <taxon>Anthozoa</taxon>
        <taxon>Hexacorallia</taxon>
        <taxon>Scleractinia</taxon>
        <taxon>Fungiina</taxon>
        <taxon>Poritidae</taxon>
        <taxon>Porites</taxon>
    </lineage>
</organism>
<evidence type="ECO:0000256" key="1">
    <source>
        <dbReference type="SAM" id="MobiDB-lite"/>
    </source>
</evidence>
<dbReference type="InterPro" id="IPR011009">
    <property type="entry name" value="Kinase-like_dom_sf"/>
</dbReference>
<dbReference type="EMBL" id="CALNXK010000294">
    <property type="protein sequence ID" value="CAH3181339.1"/>
    <property type="molecule type" value="Genomic_DNA"/>
</dbReference>
<comment type="caution">
    <text evidence="3">The sequence shown here is derived from an EMBL/GenBank/DDBJ whole genome shotgun (WGS) entry which is preliminary data.</text>
</comment>
<proteinExistence type="predicted"/>
<dbReference type="PROSITE" id="PS00109">
    <property type="entry name" value="PROTEIN_KINASE_TYR"/>
    <property type="match status" value="1"/>
</dbReference>
<dbReference type="SUPFAM" id="SSF56112">
    <property type="entry name" value="Protein kinase-like (PK-like)"/>
    <property type="match status" value="1"/>
</dbReference>
<feature type="compositionally biased region" description="Basic and acidic residues" evidence="1">
    <location>
        <begin position="203"/>
        <end position="222"/>
    </location>
</feature>
<evidence type="ECO:0000259" key="2">
    <source>
        <dbReference type="PROSITE" id="PS50011"/>
    </source>
</evidence>